<protein>
    <recommendedName>
        <fullName evidence="4">Zinc finger GRF-type domain-containing protein</fullName>
    </recommendedName>
</protein>
<feature type="compositionally biased region" description="Basic residues" evidence="1">
    <location>
        <begin position="46"/>
        <end position="55"/>
    </location>
</feature>
<proteinExistence type="predicted"/>
<sequence length="224" mass="25479">MGPHAYVSCVWVLTQPCRLEGLNPYRRVIPSPVRCRDEFGSGKKKLNAKEIKKKKAPGDRRGDRRLGDIEGYGIMGQDYSYSQPSSSEVSLTWLLQEEADVYADEAQSRLNLQVPVQYVPQPDVEEGIPKTCYCGGDPVVATSYTPRDPGRRYFTCQSEDADDCHIIILFLRTSDWITLLDGEYYVSHFMVDAGELKMYIGIVTDRAWQKNQDPKNRTEPDSKK</sequence>
<reference evidence="2 3" key="1">
    <citation type="journal article" date="2014" name="Genome Biol.">
        <title>Transcriptome and methylome profiling reveals relics of genome dominance in the mesopolyploid Brassica oleracea.</title>
        <authorList>
            <person name="Parkin I.A."/>
            <person name="Koh C."/>
            <person name="Tang H."/>
            <person name="Robinson S.J."/>
            <person name="Kagale S."/>
            <person name="Clarke W.E."/>
            <person name="Town C.D."/>
            <person name="Nixon J."/>
            <person name="Krishnakumar V."/>
            <person name="Bidwell S.L."/>
            <person name="Denoeud F."/>
            <person name="Belcram H."/>
            <person name="Links M.G."/>
            <person name="Just J."/>
            <person name="Clarke C."/>
            <person name="Bender T."/>
            <person name="Huebert T."/>
            <person name="Mason A.S."/>
            <person name="Pires J.C."/>
            <person name="Barker G."/>
            <person name="Moore J."/>
            <person name="Walley P.G."/>
            <person name="Manoli S."/>
            <person name="Batley J."/>
            <person name="Edwards D."/>
            <person name="Nelson M.N."/>
            <person name="Wang X."/>
            <person name="Paterson A.H."/>
            <person name="King G."/>
            <person name="Bancroft I."/>
            <person name="Chalhoub B."/>
            <person name="Sharpe A.G."/>
        </authorList>
    </citation>
    <scope>NUCLEOTIDE SEQUENCE</scope>
    <source>
        <strain evidence="2 3">cv. TO1000</strain>
    </source>
</reference>
<dbReference type="EnsemblPlants" id="Bo5g104920.1">
    <property type="protein sequence ID" value="Bo5g104920.1"/>
    <property type="gene ID" value="Bo5g104920"/>
</dbReference>
<dbReference type="AlphaFoldDB" id="A0A0D3CHT6"/>
<dbReference type="Proteomes" id="UP000032141">
    <property type="component" value="Chromosome C5"/>
</dbReference>
<evidence type="ECO:0000313" key="2">
    <source>
        <dbReference type="EnsemblPlants" id="Bo5g104920.1"/>
    </source>
</evidence>
<feature type="compositionally biased region" description="Basic and acidic residues" evidence="1">
    <location>
        <begin position="56"/>
        <end position="68"/>
    </location>
</feature>
<dbReference type="HOGENOM" id="CLU_107769_0_0_1"/>
<dbReference type="Gramene" id="Bo5g104920.1">
    <property type="protein sequence ID" value="Bo5g104920.1"/>
    <property type="gene ID" value="Bo5g104920"/>
</dbReference>
<feature type="region of interest" description="Disordered" evidence="1">
    <location>
        <begin position="46"/>
        <end position="68"/>
    </location>
</feature>
<reference evidence="2" key="2">
    <citation type="submission" date="2015-03" db="UniProtKB">
        <authorList>
            <consortium name="EnsemblPlants"/>
        </authorList>
    </citation>
    <scope>IDENTIFICATION</scope>
</reference>
<accession>A0A0D3CHT6</accession>
<evidence type="ECO:0000256" key="1">
    <source>
        <dbReference type="SAM" id="MobiDB-lite"/>
    </source>
</evidence>
<name>A0A0D3CHT6_BRAOL</name>
<keyword evidence="3" id="KW-1185">Reference proteome</keyword>
<evidence type="ECO:0000313" key="3">
    <source>
        <dbReference type="Proteomes" id="UP000032141"/>
    </source>
</evidence>
<evidence type="ECO:0008006" key="4">
    <source>
        <dbReference type="Google" id="ProtNLM"/>
    </source>
</evidence>
<organism evidence="2 3">
    <name type="scientific">Brassica oleracea var. oleracea</name>
    <dbReference type="NCBI Taxonomy" id="109376"/>
    <lineage>
        <taxon>Eukaryota</taxon>
        <taxon>Viridiplantae</taxon>
        <taxon>Streptophyta</taxon>
        <taxon>Embryophyta</taxon>
        <taxon>Tracheophyta</taxon>
        <taxon>Spermatophyta</taxon>
        <taxon>Magnoliopsida</taxon>
        <taxon>eudicotyledons</taxon>
        <taxon>Gunneridae</taxon>
        <taxon>Pentapetalae</taxon>
        <taxon>rosids</taxon>
        <taxon>malvids</taxon>
        <taxon>Brassicales</taxon>
        <taxon>Brassicaceae</taxon>
        <taxon>Brassiceae</taxon>
        <taxon>Brassica</taxon>
    </lineage>
</organism>